<dbReference type="InterPro" id="IPR036291">
    <property type="entry name" value="NAD(P)-bd_dom_sf"/>
</dbReference>
<feature type="domain" description="Glycosyl transferase family 1" evidence="1">
    <location>
        <begin position="483"/>
        <end position="640"/>
    </location>
</feature>
<dbReference type="PANTHER" id="PTHR43245:SF58">
    <property type="entry name" value="BLL5923 PROTEIN"/>
    <property type="match status" value="1"/>
</dbReference>
<dbReference type="Gene3D" id="3.40.50.720">
    <property type="entry name" value="NAD(P)-binding Rossmann-like Domain"/>
    <property type="match status" value="1"/>
</dbReference>
<evidence type="ECO:0000259" key="1">
    <source>
        <dbReference type="Pfam" id="PF00534"/>
    </source>
</evidence>
<evidence type="ECO:0000313" key="4">
    <source>
        <dbReference type="Proteomes" id="UP000032076"/>
    </source>
</evidence>
<gene>
    <name evidence="3" type="ORF">B4167_3857</name>
</gene>
<evidence type="ECO:0000313" key="3">
    <source>
        <dbReference type="EMBL" id="KIO70543.1"/>
    </source>
</evidence>
<dbReference type="Pfam" id="PF00534">
    <property type="entry name" value="Glycos_transf_1"/>
    <property type="match status" value="1"/>
</dbReference>
<dbReference type="EMBL" id="JXLU01000143">
    <property type="protein sequence ID" value="KIO70543.1"/>
    <property type="molecule type" value="Genomic_DNA"/>
</dbReference>
<dbReference type="GO" id="GO:0003978">
    <property type="term" value="F:UDP-glucose 4-epimerase activity"/>
    <property type="evidence" value="ECO:0007669"/>
    <property type="project" value="UniProtKB-EC"/>
</dbReference>
<dbReference type="Pfam" id="PF01370">
    <property type="entry name" value="Epimerase"/>
    <property type="match status" value="1"/>
</dbReference>
<dbReference type="RefSeq" id="WP_326929245.1">
    <property type="nucleotide sequence ID" value="NZ_JXLT01000014.1"/>
</dbReference>
<sequence>MKMKRILITGKNSYVGNSLEKWLGNYPKKYIVDKISLRDGSWKTQDFSIYDVILHVAGIAHVSKDPKMEDLYYKVNRDLTIEVAKKAKTDGVKQFIFMSSIIVYGDASADKKVIDRNTVPMPSNFYGKSKLQAEEGIRPLESNNFKIVIIRPPMIYGKGSKGNYPKLAKAAQVLPIFPDFDNERSMLHIDNLSEFIRLMIDNEESGLFFPQNKEYVQTSEMVRLVAEAHKKPIRLVKIFNPILNVLRGRLGVIDKVFGSLVYDHGLSMYKDDYQIRSLKDSIMYTEIDDFDKKNIDILLMSDNGLETVGGEQESTKIIINGIYKQFQVGVIQPSLIKNEISGVKYYKLTTKTRIKHLIKNPISFLKYILKVRKIIATEKPKVIHTQAQVSFFIVALLIKLKLISKDIHFIHTERGLYTKYGRFFKGLFLSFMKELDTLVATTEFNLKFWKKALDEKGVSINYKVIENTAGQLFEVFDQKLEKKDSNILTIGFAGRYTDWKNWPLAAEISEKLNEKLDNRVHVKMAVGCLDEKAEKDTKEMFDRLTHRLGRRFRGKINISIEEMNKFYYDIDVFILTSNYNTESFGRTLVEAMSRKTVVLTTNAGGSVEVVGNTDNVLNDSEAFVEKVLHFYNDKTLMKKEKEDNLIRVKEKYSLNNNINKHKDLYTKALKCERESYEYSTS</sequence>
<evidence type="ECO:0000259" key="2">
    <source>
        <dbReference type="Pfam" id="PF01370"/>
    </source>
</evidence>
<dbReference type="SUPFAM" id="SSF53756">
    <property type="entry name" value="UDP-Glycosyltransferase/glycogen phosphorylase"/>
    <property type="match status" value="1"/>
</dbReference>
<dbReference type="EC" id="5.1.3.2" evidence="3"/>
<accession>A0ABD4A2I8</accession>
<dbReference type="InterPro" id="IPR050177">
    <property type="entry name" value="Lipid_A_modif_metabolic_enz"/>
</dbReference>
<proteinExistence type="predicted"/>
<dbReference type="AlphaFoldDB" id="A0ABD4A2I8"/>
<dbReference type="InterPro" id="IPR001509">
    <property type="entry name" value="Epimerase_deHydtase"/>
</dbReference>
<dbReference type="InterPro" id="IPR001296">
    <property type="entry name" value="Glyco_trans_1"/>
</dbReference>
<dbReference type="PANTHER" id="PTHR43245">
    <property type="entry name" value="BIFUNCTIONAL POLYMYXIN RESISTANCE PROTEIN ARNA"/>
    <property type="match status" value="1"/>
</dbReference>
<dbReference type="Gene3D" id="3.40.50.2000">
    <property type="entry name" value="Glycogen Phosphorylase B"/>
    <property type="match status" value="2"/>
</dbReference>
<dbReference type="SUPFAM" id="SSF51735">
    <property type="entry name" value="NAD(P)-binding Rossmann-fold domains"/>
    <property type="match status" value="1"/>
</dbReference>
<organism evidence="3 4">
    <name type="scientific">Caldibacillus thermoamylovorans</name>
    <dbReference type="NCBI Taxonomy" id="35841"/>
    <lineage>
        <taxon>Bacteria</taxon>
        <taxon>Bacillati</taxon>
        <taxon>Bacillota</taxon>
        <taxon>Bacilli</taxon>
        <taxon>Bacillales</taxon>
        <taxon>Bacillaceae</taxon>
        <taxon>Caldibacillus</taxon>
    </lineage>
</organism>
<keyword evidence="3" id="KW-0413">Isomerase</keyword>
<dbReference type="CDD" id="cd03801">
    <property type="entry name" value="GT4_PimA-like"/>
    <property type="match status" value="1"/>
</dbReference>
<reference evidence="3 4" key="1">
    <citation type="submission" date="2015-01" db="EMBL/GenBank/DDBJ databases">
        <title>Draft Genome Sequences of Four Bacillus thermoamylovorans Strains, Isolated From Food Products.</title>
        <authorList>
            <person name="Krawcyk A.O."/>
            <person name="Berendsen E.M."/>
            <person name="Eijlander R.T."/>
            <person name="de Jong A."/>
            <person name="Wells-Bennik M."/>
            <person name="Kuipers O.P."/>
        </authorList>
    </citation>
    <scope>NUCLEOTIDE SEQUENCE [LARGE SCALE GENOMIC DNA]</scope>
    <source>
        <strain evidence="3 4">B4167</strain>
    </source>
</reference>
<comment type="caution">
    <text evidence="3">The sequence shown here is derived from an EMBL/GenBank/DDBJ whole genome shotgun (WGS) entry which is preliminary data.</text>
</comment>
<protein>
    <submittedName>
        <fullName evidence="3">UDP-glucose 4-epimerase</fullName>
        <ecNumber evidence="3">5.1.3.2</ecNumber>
    </submittedName>
</protein>
<feature type="domain" description="NAD-dependent epimerase/dehydratase" evidence="2">
    <location>
        <begin position="35"/>
        <end position="205"/>
    </location>
</feature>
<name>A0ABD4A2I8_9BACI</name>
<dbReference type="Proteomes" id="UP000032076">
    <property type="component" value="Unassembled WGS sequence"/>
</dbReference>